<protein>
    <submittedName>
        <fullName evidence="1">Uncharacterized protein</fullName>
    </submittedName>
</protein>
<gene>
    <name evidence="1" type="primary">Necator_chrIV.g16541</name>
    <name evidence="1" type="ORF">RB195_003244</name>
</gene>
<comment type="caution">
    <text evidence="1">The sequence shown here is derived from an EMBL/GenBank/DDBJ whole genome shotgun (WGS) entry which is preliminary data.</text>
</comment>
<keyword evidence="2" id="KW-1185">Reference proteome</keyword>
<accession>A0ABR1DP66</accession>
<dbReference type="Proteomes" id="UP001303046">
    <property type="component" value="Unassembled WGS sequence"/>
</dbReference>
<proteinExistence type="predicted"/>
<sequence>MLAEFDEKQREIDLRLNLDETTLLRNEWLSETSFRTFDGTNTSESPSFIYLGRESSVIIDLTSELARTKLSLCAPKEECRPDVQISFRSDSKKNMTLFDSLARKKPLGKSSMRSGEVKALPMFARAMEWEKRVNGYQLRMFALCFLFAPYITAESETFMKFCLSPSYQGKGVLESNGRCTVQYPKRMNDRLKAEEFCLRASPYTFVEAVPGESVRCVFVREHVCEDHEEDLYEKCFIVKQAMEGPFKPDACPKEYTLHVVSGKIELQWLSVIFRKYPRVWVGNKGSSTRVLKPKEQRGSKKGNKNSEKSDRPIFVQLAKGSFGGLRRGEAYFAKASDKLPYYLCSKSADAFQETFAEAGEILEILGFESGSFTGKNGENLYVVNFGNLHAVEAKRYEANFKELHSTCRILQNGFVAAQHDFKDKNNFQKALDLSYNMLPRATVGRESSYTMDPNKDCKKEEFIQETRKKWSYFDEQAQPLQVKKEHWCDKFPDNMCADTPRITAVMHKEGYIDMPAMARRPILCASAGSADRGKPPPRREEVCNRAAHFNKNRNRCECNDPKSDGRVMKPELYGHYPPMMVIPSPQSTPSTHYQFSYAVLTGVVAPVFGYYHQSSIFGSISRCKVYVVGLDGLNLSYFSTQR</sequence>
<organism evidence="1 2">
    <name type="scientific">Necator americanus</name>
    <name type="common">Human hookworm</name>
    <dbReference type="NCBI Taxonomy" id="51031"/>
    <lineage>
        <taxon>Eukaryota</taxon>
        <taxon>Metazoa</taxon>
        <taxon>Ecdysozoa</taxon>
        <taxon>Nematoda</taxon>
        <taxon>Chromadorea</taxon>
        <taxon>Rhabditida</taxon>
        <taxon>Rhabditina</taxon>
        <taxon>Rhabditomorpha</taxon>
        <taxon>Strongyloidea</taxon>
        <taxon>Ancylostomatidae</taxon>
        <taxon>Bunostominae</taxon>
        <taxon>Necator</taxon>
    </lineage>
</organism>
<evidence type="ECO:0000313" key="1">
    <source>
        <dbReference type="EMBL" id="KAK6751711.1"/>
    </source>
</evidence>
<reference evidence="1 2" key="1">
    <citation type="submission" date="2023-08" db="EMBL/GenBank/DDBJ databases">
        <title>A Necator americanus chromosomal reference genome.</title>
        <authorList>
            <person name="Ilik V."/>
            <person name="Petrzelkova K.J."/>
            <person name="Pardy F."/>
            <person name="Fuh T."/>
            <person name="Niatou-Singa F.S."/>
            <person name="Gouil Q."/>
            <person name="Baker L."/>
            <person name="Ritchie M.E."/>
            <person name="Jex A.R."/>
            <person name="Gazzola D."/>
            <person name="Li H."/>
            <person name="Toshio Fujiwara R."/>
            <person name="Zhan B."/>
            <person name="Aroian R.V."/>
            <person name="Pafco B."/>
            <person name="Schwarz E.M."/>
        </authorList>
    </citation>
    <scope>NUCLEOTIDE SEQUENCE [LARGE SCALE GENOMIC DNA]</scope>
    <source>
        <strain evidence="1 2">Aroian</strain>
        <tissue evidence="1">Whole animal</tissue>
    </source>
</reference>
<dbReference type="EMBL" id="JAVFWL010000004">
    <property type="protein sequence ID" value="KAK6751711.1"/>
    <property type="molecule type" value="Genomic_DNA"/>
</dbReference>
<name>A0ABR1DP66_NECAM</name>
<evidence type="ECO:0000313" key="2">
    <source>
        <dbReference type="Proteomes" id="UP001303046"/>
    </source>
</evidence>